<dbReference type="Pfam" id="PF07702">
    <property type="entry name" value="UTRA"/>
    <property type="match status" value="1"/>
</dbReference>
<gene>
    <name evidence="5" type="ORF">EK403_07325</name>
</gene>
<dbReference type="PROSITE" id="PS50949">
    <property type="entry name" value="HTH_GNTR"/>
    <property type="match status" value="1"/>
</dbReference>
<comment type="caution">
    <text evidence="5">The sequence shown here is derived from an EMBL/GenBank/DDBJ whole genome shotgun (WGS) entry which is preliminary data.</text>
</comment>
<dbReference type="InterPro" id="IPR028978">
    <property type="entry name" value="Chorismate_lyase_/UTRA_dom_sf"/>
</dbReference>
<dbReference type="PRINTS" id="PR00035">
    <property type="entry name" value="HTHGNTR"/>
</dbReference>
<dbReference type="Pfam" id="PF00392">
    <property type="entry name" value="GntR"/>
    <property type="match status" value="1"/>
</dbReference>
<keyword evidence="1" id="KW-0805">Transcription regulation</keyword>
<dbReference type="GO" id="GO:0003700">
    <property type="term" value="F:DNA-binding transcription factor activity"/>
    <property type="evidence" value="ECO:0007669"/>
    <property type="project" value="InterPro"/>
</dbReference>
<dbReference type="PANTHER" id="PTHR44846:SF1">
    <property type="entry name" value="MANNOSYL-D-GLYCERATE TRANSPORT_METABOLISM SYSTEM REPRESSOR MNGR-RELATED"/>
    <property type="match status" value="1"/>
</dbReference>
<dbReference type="InterPro" id="IPR036388">
    <property type="entry name" value="WH-like_DNA-bd_sf"/>
</dbReference>
<dbReference type="OrthoDB" id="9808698at2"/>
<accession>A0A4V1KJH1</accession>
<dbReference type="SMART" id="SM00345">
    <property type="entry name" value="HTH_GNTR"/>
    <property type="match status" value="1"/>
</dbReference>
<dbReference type="EMBL" id="RYFI01000005">
    <property type="protein sequence ID" value="RXF74172.1"/>
    <property type="molecule type" value="Genomic_DNA"/>
</dbReference>
<dbReference type="InterPro" id="IPR050679">
    <property type="entry name" value="Bact_HTH_transcr_reg"/>
</dbReference>
<evidence type="ECO:0000313" key="6">
    <source>
        <dbReference type="Proteomes" id="UP000289708"/>
    </source>
</evidence>
<dbReference type="GO" id="GO:0045892">
    <property type="term" value="P:negative regulation of DNA-templated transcription"/>
    <property type="evidence" value="ECO:0007669"/>
    <property type="project" value="TreeGrafter"/>
</dbReference>
<dbReference type="CDD" id="cd07377">
    <property type="entry name" value="WHTH_GntR"/>
    <property type="match status" value="1"/>
</dbReference>
<dbReference type="SUPFAM" id="SSF64288">
    <property type="entry name" value="Chorismate lyase-like"/>
    <property type="match status" value="1"/>
</dbReference>
<organism evidence="5 6">
    <name type="scientific">Hansschlegelia zhihuaiae</name>
    <dbReference type="NCBI Taxonomy" id="405005"/>
    <lineage>
        <taxon>Bacteria</taxon>
        <taxon>Pseudomonadati</taxon>
        <taxon>Pseudomonadota</taxon>
        <taxon>Alphaproteobacteria</taxon>
        <taxon>Hyphomicrobiales</taxon>
        <taxon>Methylopilaceae</taxon>
        <taxon>Hansschlegelia</taxon>
    </lineage>
</organism>
<evidence type="ECO:0000256" key="3">
    <source>
        <dbReference type="ARBA" id="ARBA00023163"/>
    </source>
</evidence>
<evidence type="ECO:0000256" key="2">
    <source>
        <dbReference type="ARBA" id="ARBA00023125"/>
    </source>
</evidence>
<dbReference type="AlphaFoldDB" id="A0A4V1KJH1"/>
<keyword evidence="6" id="KW-1185">Reference proteome</keyword>
<proteinExistence type="predicted"/>
<dbReference type="PANTHER" id="PTHR44846">
    <property type="entry name" value="MANNOSYL-D-GLYCERATE TRANSPORT/METABOLISM SYSTEM REPRESSOR MNGR-RELATED"/>
    <property type="match status" value="1"/>
</dbReference>
<name>A0A4V1KJH1_9HYPH</name>
<dbReference type="GO" id="GO:0003677">
    <property type="term" value="F:DNA binding"/>
    <property type="evidence" value="ECO:0007669"/>
    <property type="project" value="UniProtKB-KW"/>
</dbReference>
<dbReference type="Gene3D" id="1.10.10.10">
    <property type="entry name" value="Winged helix-like DNA-binding domain superfamily/Winged helix DNA-binding domain"/>
    <property type="match status" value="1"/>
</dbReference>
<dbReference type="SMART" id="SM00866">
    <property type="entry name" value="UTRA"/>
    <property type="match status" value="1"/>
</dbReference>
<dbReference type="SUPFAM" id="SSF46785">
    <property type="entry name" value="Winged helix' DNA-binding domain"/>
    <property type="match status" value="1"/>
</dbReference>
<reference evidence="5 6" key="1">
    <citation type="submission" date="2018-12" db="EMBL/GenBank/DDBJ databases">
        <title>bacterium Hansschlegelia zhihuaiae S113.</title>
        <authorList>
            <person name="He J."/>
        </authorList>
    </citation>
    <scope>NUCLEOTIDE SEQUENCE [LARGE SCALE GENOMIC DNA]</scope>
    <source>
        <strain evidence="5 6">S 113</strain>
    </source>
</reference>
<dbReference type="Gene3D" id="3.40.1410.10">
    <property type="entry name" value="Chorismate lyase-like"/>
    <property type="match status" value="1"/>
</dbReference>
<sequence length="249" mass="27925">MTFDQGHESSPGRPLAPRPLYQQARELLVRKIIDGVWGPGGYLPSEQQLAREFGVSIGTLRKATDDLVDQGLLERQHGRGTQVVAHSSARSRFRFLRFFHADGRLFDPVARLLRRTVRAATAAERTHLALEKSARVVGLTRIRSEAGEALVFERIALPADLFLQLELDPRVELSEEVYVFYQRQCGVTIVRAEDQVALDAADAETAQALGLAEGAAVLRVRRVAYGLDGRRVEHRESWTAKLRYQVELD</sequence>
<dbReference type="RefSeq" id="WP_128776848.1">
    <property type="nucleotide sequence ID" value="NZ_RYFI01000005.1"/>
</dbReference>
<evidence type="ECO:0000256" key="1">
    <source>
        <dbReference type="ARBA" id="ARBA00023015"/>
    </source>
</evidence>
<dbReference type="InterPro" id="IPR000524">
    <property type="entry name" value="Tscrpt_reg_HTH_GntR"/>
</dbReference>
<feature type="domain" description="HTH gntR-type" evidence="4">
    <location>
        <begin position="18"/>
        <end position="86"/>
    </location>
</feature>
<evidence type="ECO:0000259" key="4">
    <source>
        <dbReference type="PROSITE" id="PS50949"/>
    </source>
</evidence>
<evidence type="ECO:0000313" key="5">
    <source>
        <dbReference type="EMBL" id="RXF74172.1"/>
    </source>
</evidence>
<dbReference type="Proteomes" id="UP000289708">
    <property type="component" value="Unassembled WGS sequence"/>
</dbReference>
<keyword evidence="2" id="KW-0238">DNA-binding</keyword>
<keyword evidence="3" id="KW-0804">Transcription</keyword>
<dbReference type="InterPro" id="IPR011663">
    <property type="entry name" value="UTRA"/>
</dbReference>
<protein>
    <submittedName>
        <fullName evidence="5">GntR family transcriptional regulator</fullName>
    </submittedName>
</protein>
<dbReference type="InterPro" id="IPR036390">
    <property type="entry name" value="WH_DNA-bd_sf"/>
</dbReference>